<keyword evidence="1" id="KW-0805">Transcription regulation</keyword>
<evidence type="ECO:0000313" key="7">
    <source>
        <dbReference type="Proteomes" id="UP000243518"/>
    </source>
</evidence>
<dbReference type="PANTHER" id="PTHR30055:SF220">
    <property type="entry name" value="TETR-FAMILY REGULATORY PROTEIN"/>
    <property type="match status" value="1"/>
</dbReference>
<evidence type="ECO:0000256" key="4">
    <source>
        <dbReference type="PROSITE-ProRule" id="PRU00335"/>
    </source>
</evidence>
<feature type="domain" description="HTH tetR-type" evidence="5">
    <location>
        <begin position="15"/>
        <end position="75"/>
    </location>
</feature>
<evidence type="ECO:0000259" key="5">
    <source>
        <dbReference type="PROSITE" id="PS50977"/>
    </source>
</evidence>
<dbReference type="RefSeq" id="WP_088277219.1">
    <property type="nucleotide sequence ID" value="NZ_FNVE01000014.1"/>
</dbReference>
<dbReference type="PRINTS" id="PR00455">
    <property type="entry name" value="HTHTETR"/>
</dbReference>
<name>A0AAQ1GAF4_9GAMM</name>
<comment type="caution">
    <text evidence="6">The sequence shown here is derived from an EMBL/GenBank/DDBJ whole genome shotgun (WGS) entry which is preliminary data.</text>
</comment>
<evidence type="ECO:0000256" key="1">
    <source>
        <dbReference type="ARBA" id="ARBA00023015"/>
    </source>
</evidence>
<reference evidence="6 7" key="1">
    <citation type="submission" date="2016-10" db="EMBL/GenBank/DDBJ databases">
        <authorList>
            <person name="Varghese N."/>
            <person name="Submissions S."/>
        </authorList>
    </citation>
    <scope>NUCLEOTIDE SEQUENCE [LARGE SCALE GENOMIC DNA]</scope>
    <source>
        <strain evidence="6 7">CECT 8317</strain>
    </source>
</reference>
<dbReference type="GO" id="GO:0003700">
    <property type="term" value="F:DNA-binding transcription factor activity"/>
    <property type="evidence" value="ECO:0007669"/>
    <property type="project" value="TreeGrafter"/>
</dbReference>
<accession>A0AAQ1GAF4</accession>
<proteinExistence type="predicted"/>
<dbReference type="Pfam" id="PF00440">
    <property type="entry name" value="TetR_N"/>
    <property type="match status" value="1"/>
</dbReference>
<dbReference type="GO" id="GO:0000976">
    <property type="term" value="F:transcription cis-regulatory region binding"/>
    <property type="evidence" value="ECO:0007669"/>
    <property type="project" value="TreeGrafter"/>
</dbReference>
<dbReference type="Proteomes" id="UP000243518">
    <property type="component" value="Unassembled WGS sequence"/>
</dbReference>
<dbReference type="InterPro" id="IPR036271">
    <property type="entry name" value="Tet_transcr_reg_TetR-rel_C_sf"/>
</dbReference>
<keyword evidence="3" id="KW-0804">Transcription</keyword>
<dbReference type="InterPro" id="IPR050109">
    <property type="entry name" value="HTH-type_TetR-like_transc_reg"/>
</dbReference>
<dbReference type="InterPro" id="IPR001647">
    <property type="entry name" value="HTH_TetR"/>
</dbReference>
<dbReference type="Pfam" id="PF13305">
    <property type="entry name" value="TetR_C_33"/>
    <property type="match status" value="1"/>
</dbReference>
<sequence length="209" mass="22434">MAKPANRSRDAYHVGNLAPQLLAAARTLLEEVGPTKLSLRAVSERVGVSATAAYHHFQNRNELISHLAAQGFAELAAALQRACSNGSGLDRVRAGSLAYLHFARSNPALYQLMFGPEFTDEALIPALQRERLAAFGELKRMVAETLGQALDSSDVRKASVAAWSYIHGLTSLVIHGLLPGAADNSDEHFVERTLEGFAALAISCTTPIK</sequence>
<evidence type="ECO:0000256" key="2">
    <source>
        <dbReference type="ARBA" id="ARBA00023125"/>
    </source>
</evidence>
<dbReference type="PROSITE" id="PS50977">
    <property type="entry name" value="HTH_TETR_2"/>
    <property type="match status" value="1"/>
</dbReference>
<evidence type="ECO:0000313" key="6">
    <source>
        <dbReference type="EMBL" id="SEG67040.1"/>
    </source>
</evidence>
<evidence type="ECO:0000256" key="3">
    <source>
        <dbReference type="ARBA" id="ARBA00023163"/>
    </source>
</evidence>
<organism evidence="6 7">
    <name type="scientific">Halopseudomonas aestusnigri</name>
    <dbReference type="NCBI Taxonomy" id="857252"/>
    <lineage>
        <taxon>Bacteria</taxon>
        <taxon>Pseudomonadati</taxon>
        <taxon>Pseudomonadota</taxon>
        <taxon>Gammaproteobacteria</taxon>
        <taxon>Pseudomonadales</taxon>
        <taxon>Pseudomonadaceae</taxon>
        <taxon>Halopseudomonas</taxon>
    </lineage>
</organism>
<dbReference type="PANTHER" id="PTHR30055">
    <property type="entry name" value="HTH-TYPE TRANSCRIPTIONAL REGULATOR RUTR"/>
    <property type="match status" value="1"/>
</dbReference>
<dbReference type="AlphaFoldDB" id="A0AAQ1GAF4"/>
<protein>
    <submittedName>
        <fullName evidence="6">Transcriptional regulator, TetR family</fullName>
    </submittedName>
</protein>
<dbReference type="Gene3D" id="1.10.357.10">
    <property type="entry name" value="Tetracycline Repressor, domain 2"/>
    <property type="match status" value="1"/>
</dbReference>
<keyword evidence="7" id="KW-1185">Reference proteome</keyword>
<gene>
    <name evidence="6" type="ORF">SAMN05216586_11460</name>
</gene>
<dbReference type="InterPro" id="IPR009057">
    <property type="entry name" value="Homeodomain-like_sf"/>
</dbReference>
<dbReference type="InterPro" id="IPR025996">
    <property type="entry name" value="MT1864/Rv1816-like_C"/>
</dbReference>
<keyword evidence="2 4" id="KW-0238">DNA-binding</keyword>
<dbReference type="EMBL" id="FNVE01000014">
    <property type="protein sequence ID" value="SEG67040.1"/>
    <property type="molecule type" value="Genomic_DNA"/>
</dbReference>
<feature type="DNA-binding region" description="H-T-H motif" evidence="4">
    <location>
        <begin position="38"/>
        <end position="57"/>
    </location>
</feature>
<dbReference type="SUPFAM" id="SSF46689">
    <property type="entry name" value="Homeodomain-like"/>
    <property type="match status" value="1"/>
</dbReference>
<dbReference type="SUPFAM" id="SSF48498">
    <property type="entry name" value="Tetracyclin repressor-like, C-terminal domain"/>
    <property type="match status" value="1"/>
</dbReference>